<keyword evidence="2" id="KW-0812">Transmembrane</keyword>
<feature type="transmembrane region" description="Helical" evidence="2">
    <location>
        <begin position="536"/>
        <end position="559"/>
    </location>
</feature>
<protein>
    <submittedName>
        <fullName evidence="3">ABC transporter permease</fullName>
    </submittedName>
</protein>
<accession>A0ABV6MEI6</accession>
<feature type="compositionally biased region" description="Pro residues" evidence="1">
    <location>
        <begin position="1"/>
        <end position="10"/>
    </location>
</feature>
<feature type="transmembrane region" description="Helical" evidence="2">
    <location>
        <begin position="508"/>
        <end position="530"/>
    </location>
</feature>
<evidence type="ECO:0000256" key="1">
    <source>
        <dbReference type="SAM" id="MobiDB-lite"/>
    </source>
</evidence>
<evidence type="ECO:0000313" key="4">
    <source>
        <dbReference type="Proteomes" id="UP001589867"/>
    </source>
</evidence>
<proteinExistence type="predicted"/>
<feature type="transmembrane region" description="Helical" evidence="2">
    <location>
        <begin position="459"/>
        <end position="488"/>
    </location>
</feature>
<feature type="transmembrane region" description="Helical" evidence="2">
    <location>
        <begin position="271"/>
        <end position="291"/>
    </location>
</feature>
<organism evidence="3 4">
    <name type="scientific">Phytohabitans kaempferiae</name>
    <dbReference type="NCBI Taxonomy" id="1620943"/>
    <lineage>
        <taxon>Bacteria</taxon>
        <taxon>Bacillati</taxon>
        <taxon>Actinomycetota</taxon>
        <taxon>Actinomycetes</taxon>
        <taxon>Micromonosporales</taxon>
        <taxon>Micromonosporaceae</taxon>
    </lineage>
</organism>
<name>A0ABV6MEI6_9ACTN</name>
<keyword evidence="2" id="KW-0472">Membrane</keyword>
<keyword evidence="2" id="KW-1133">Transmembrane helix</keyword>
<feature type="transmembrane region" description="Helical" evidence="2">
    <location>
        <begin position="138"/>
        <end position="163"/>
    </location>
</feature>
<dbReference type="Proteomes" id="UP001589867">
    <property type="component" value="Unassembled WGS sequence"/>
</dbReference>
<sequence>MAVSEPPPADPTNWGGTEGAHTALAERGPASLTQRQPSVALFVRLKLRVTANNMRGKGWRIALFLIGLVIGLWWSVTAGLLLAAPGFADDLDAAVLVSALGGALLVVGWVLLPLVFFGVDETLDPARFALLPLRRRTLVTGLLAAALIGIPAVAAVIATSGLVVSAALLGGWGAALVQVVGTAAGLLVCVSASRAVTSAFATMLRSRKVRDLAAILLACLAALLAPAQLGVMALAENTDWDRLIGPARVLGWTPLAAPYTMGIDVAEGRAWAVPLKLLIAGATVAGLLWWWSRTLESAMVGAESAGPTKATAEESSASAVAQLFPRGMVWLPRNRYGALVAREARYWWRDARRRSGLITFAVIGVVMPVMINLGSGGLAGATSALVISLTMVFVGVLAAATLANQFGYDGSAYAANVVAGVPGAVELRARLVAFTVYTGPLLLVIAAIVAAFLREPGWIGVMIGSLGAAYGSGLAVNLFLSLHGAYALPETSNPFAINTGSGVAKSMLSLLGLVGAAAVAIPVVVVTALAGEAAAWLWLAAPVGIAYGVGAAWLGTYLVGDMLERQMPELLQAVTPRR</sequence>
<feature type="transmembrane region" description="Helical" evidence="2">
    <location>
        <begin position="93"/>
        <end position="117"/>
    </location>
</feature>
<feature type="transmembrane region" description="Helical" evidence="2">
    <location>
        <begin position="61"/>
        <end position="87"/>
    </location>
</feature>
<evidence type="ECO:0000313" key="3">
    <source>
        <dbReference type="EMBL" id="MFC0532989.1"/>
    </source>
</evidence>
<feature type="transmembrane region" description="Helical" evidence="2">
    <location>
        <begin position="212"/>
        <end position="235"/>
    </location>
</feature>
<feature type="transmembrane region" description="Helical" evidence="2">
    <location>
        <begin position="169"/>
        <end position="192"/>
    </location>
</feature>
<comment type="caution">
    <text evidence="3">The sequence shown here is derived from an EMBL/GenBank/DDBJ whole genome shotgun (WGS) entry which is preliminary data.</text>
</comment>
<dbReference type="EMBL" id="JBHLUH010000077">
    <property type="protein sequence ID" value="MFC0532989.1"/>
    <property type="molecule type" value="Genomic_DNA"/>
</dbReference>
<dbReference type="RefSeq" id="WP_377260059.1">
    <property type="nucleotide sequence ID" value="NZ_JBHLUH010000077.1"/>
</dbReference>
<keyword evidence="4" id="KW-1185">Reference proteome</keyword>
<gene>
    <name evidence="3" type="ORF">ACFFIA_35765</name>
</gene>
<evidence type="ECO:0000256" key="2">
    <source>
        <dbReference type="SAM" id="Phobius"/>
    </source>
</evidence>
<reference evidence="3 4" key="1">
    <citation type="submission" date="2024-09" db="EMBL/GenBank/DDBJ databases">
        <authorList>
            <person name="Sun Q."/>
            <person name="Mori K."/>
        </authorList>
    </citation>
    <scope>NUCLEOTIDE SEQUENCE [LARGE SCALE GENOMIC DNA]</scope>
    <source>
        <strain evidence="3 4">TBRC 3947</strain>
    </source>
</reference>
<feature type="transmembrane region" description="Helical" evidence="2">
    <location>
        <begin position="381"/>
        <end position="403"/>
    </location>
</feature>
<feature type="transmembrane region" description="Helical" evidence="2">
    <location>
        <begin position="431"/>
        <end position="453"/>
    </location>
</feature>
<feature type="transmembrane region" description="Helical" evidence="2">
    <location>
        <begin position="355"/>
        <end position="375"/>
    </location>
</feature>
<feature type="region of interest" description="Disordered" evidence="1">
    <location>
        <begin position="1"/>
        <end position="20"/>
    </location>
</feature>